<reference evidence="8 9" key="1">
    <citation type="submission" date="2023-11" db="EMBL/GenBank/DDBJ databases">
        <title>Halocaridina rubra genome assembly.</title>
        <authorList>
            <person name="Smith C."/>
        </authorList>
    </citation>
    <scope>NUCLEOTIDE SEQUENCE [LARGE SCALE GENOMIC DNA]</scope>
    <source>
        <strain evidence="8">EP-1</strain>
        <tissue evidence="8">Whole</tissue>
    </source>
</reference>
<evidence type="ECO:0008006" key="10">
    <source>
        <dbReference type="Google" id="ProtNLM"/>
    </source>
</evidence>
<dbReference type="SMART" id="SM00060">
    <property type="entry name" value="FN3"/>
    <property type="match status" value="1"/>
</dbReference>
<dbReference type="CDD" id="cd00063">
    <property type="entry name" value="FN3"/>
    <property type="match status" value="1"/>
</dbReference>
<feature type="domain" description="Ig-like" evidence="6">
    <location>
        <begin position="94"/>
        <end position="186"/>
    </location>
</feature>
<evidence type="ECO:0000313" key="8">
    <source>
        <dbReference type="EMBL" id="KAK7068112.1"/>
    </source>
</evidence>
<protein>
    <recommendedName>
        <fullName evidence="10">Nephrin/kirre</fullName>
    </recommendedName>
</protein>
<evidence type="ECO:0000313" key="9">
    <source>
        <dbReference type="Proteomes" id="UP001381693"/>
    </source>
</evidence>
<dbReference type="InterPro" id="IPR013783">
    <property type="entry name" value="Ig-like_fold"/>
</dbReference>
<accession>A0AAN8WL08</accession>
<dbReference type="PROSITE" id="PS50835">
    <property type="entry name" value="IG_LIKE"/>
    <property type="match status" value="2"/>
</dbReference>
<dbReference type="InterPro" id="IPR036116">
    <property type="entry name" value="FN3_sf"/>
</dbReference>
<dbReference type="InterPro" id="IPR003599">
    <property type="entry name" value="Ig_sub"/>
</dbReference>
<keyword evidence="5" id="KW-1133">Transmembrane helix</keyword>
<keyword evidence="2 5" id="KW-0472">Membrane</keyword>
<dbReference type="SMART" id="SM00408">
    <property type="entry name" value="IGc2"/>
    <property type="match status" value="2"/>
</dbReference>
<feature type="compositionally biased region" description="Polar residues" evidence="4">
    <location>
        <begin position="506"/>
        <end position="522"/>
    </location>
</feature>
<dbReference type="Proteomes" id="UP001381693">
    <property type="component" value="Unassembled WGS sequence"/>
</dbReference>
<organism evidence="8 9">
    <name type="scientific">Halocaridina rubra</name>
    <name type="common">Hawaiian red shrimp</name>
    <dbReference type="NCBI Taxonomy" id="373956"/>
    <lineage>
        <taxon>Eukaryota</taxon>
        <taxon>Metazoa</taxon>
        <taxon>Ecdysozoa</taxon>
        <taxon>Arthropoda</taxon>
        <taxon>Crustacea</taxon>
        <taxon>Multicrustacea</taxon>
        <taxon>Malacostraca</taxon>
        <taxon>Eumalacostraca</taxon>
        <taxon>Eucarida</taxon>
        <taxon>Decapoda</taxon>
        <taxon>Pleocyemata</taxon>
        <taxon>Caridea</taxon>
        <taxon>Atyoidea</taxon>
        <taxon>Atyidae</taxon>
        <taxon>Halocaridina</taxon>
    </lineage>
</organism>
<keyword evidence="3" id="KW-1015">Disulfide bond</keyword>
<dbReference type="PROSITE" id="PS50853">
    <property type="entry name" value="FN3"/>
    <property type="match status" value="1"/>
</dbReference>
<keyword evidence="5" id="KW-0812">Transmembrane</keyword>
<dbReference type="PANTHER" id="PTHR23278">
    <property type="entry name" value="SIDESTEP PROTEIN"/>
    <property type="match status" value="1"/>
</dbReference>
<dbReference type="AlphaFoldDB" id="A0AAN8WL08"/>
<dbReference type="Pfam" id="PF08205">
    <property type="entry name" value="C2-set_2"/>
    <property type="match status" value="1"/>
</dbReference>
<comment type="subcellular location">
    <subcellularLocation>
        <location evidence="1">Membrane</location>
        <topology evidence="1">Single-pass membrane protein</topology>
    </subcellularLocation>
</comment>
<gene>
    <name evidence="8" type="ORF">SK128_027626</name>
</gene>
<evidence type="ECO:0000256" key="3">
    <source>
        <dbReference type="ARBA" id="ARBA00023157"/>
    </source>
</evidence>
<dbReference type="InterPro" id="IPR007110">
    <property type="entry name" value="Ig-like_dom"/>
</dbReference>
<dbReference type="Pfam" id="PF13927">
    <property type="entry name" value="Ig_3"/>
    <property type="match status" value="1"/>
</dbReference>
<dbReference type="InterPro" id="IPR036179">
    <property type="entry name" value="Ig-like_dom_sf"/>
</dbReference>
<evidence type="ECO:0000256" key="5">
    <source>
        <dbReference type="SAM" id="Phobius"/>
    </source>
</evidence>
<name>A0AAN8WL08_HALRR</name>
<keyword evidence="9" id="KW-1185">Reference proteome</keyword>
<dbReference type="PANTHER" id="PTHR23278:SF19">
    <property type="entry name" value="OBSCURIN"/>
    <property type="match status" value="1"/>
</dbReference>
<dbReference type="InterPro" id="IPR003598">
    <property type="entry name" value="Ig_sub2"/>
</dbReference>
<feature type="transmembrane region" description="Helical" evidence="5">
    <location>
        <begin position="408"/>
        <end position="430"/>
    </location>
</feature>
<evidence type="ECO:0000256" key="4">
    <source>
        <dbReference type="SAM" id="MobiDB-lite"/>
    </source>
</evidence>
<dbReference type="SMART" id="SM00409">
    <property type="entry name" value="IG"/>
    <property type="match status" value="2"/>
</dbReference>
<dbReference type="SUPFAM" id="SSF48726">
    <property type="entry name" value="Immunoglobulin"/>
    <property type="match status" value="3"/>
</dbReference>
<dbReference type="EMBL" id="JAXCGZ010017429">
    <property type="protein sequence ID" value="KAK7068112.1"/>
    <property type="molecule type" value="Genomic_DNA"/>
</dbReference>
<sequence length="631" mass="69699">MGTIGSLSEGERYEIVCESSGSRPTATITWWKDGMLMTDTKNQVFQEGNVSRSTLYLTPSLADNDAYVSCRAKNPMVPAAVLEDSRKLTVHYTPRLSLAAGHNLDMEDIKEGDDVYFECGIKANPKVYKVQWFHNGEELIHNVTLGVIQSNQSLVLQRVSRRSSGQYTCSATNTHGLGKSNAVQLSVKFAPICRSGQKVVYGGGKHEEINITCSVEAHPEPTNFRWAFNSSSEVVDIPSSRFWVIGKGRSQASYIPRTHMDYGNLLCWANNEVGRQQKPCIFHVIHASAPDPVHNCTVENVTSTGAAIQCQAGWDGGMDQTFTLMYAHARSHTRPHDTKVAPRVLANTSTSPKPEFVLTGLEPGTEYVLTVTGINKRGQSDVVRMAIITPKDVAEKRTSPGTDALDPIYAVLLGVLGSVLFMVVLIVVIIKCRRPMAPKQEIKMHCDKREHQDSGTGDDHNPDVIMISDFCSSLSTFSDHEVREFQKRYPSEVFEGSSAISDHLQQKASVHGSSPKQPTNKDYLQGHDGSFCKKSGTLLHQNIVIPPRETDPLPLMGCPLAASKPTPHGAAFIVNTTVLTSLLENHFLLPILFHLLPPLTMYQLTFYLNVPQGTVIWPYFLQPLVIQLEQS</sequence>
<proteinExistence type="predicted"/>
<feature type="region of interest" description="Disordered" evidence="4">
    <location>
        <begin position="505"/>
        <end position="525"/>
    </location>
</feature>
<dbReference type="SUPFAM" id="SSF49265">
    <property type="entry name" value="Fibronectin type III"/>
    <property type="match status" value="1"/>
</dbReference>
<feature type="domain" description="Fibronectin type-III" evidence="7">
    <location>
        <begin position="289"/>
        <end position="393"/>
    </location>
</feature>
<feature type="domain" description="Ig-like" evidence="6">
    <location>
        <begin position="1"/>
        <end position="89"/>
    </location>
</feature>
<evidence type="ECO:0000256" key="2">
    <source>
        <dbReference type="ARBA" id="ARBA00023136"/>
    </source>
</evidence>
<dbReference type="Gene3D" id="2.60.40.10">
    <property type="entry name" value="Immunoglobulins"/>
    <property type="match status" value="4"/>
</dbReference>
<dbReference type="InterPro" id="IPR013162">
    <property type="entry name" value="CD80_C2-set"/>
</dbReference>
<dbReference type="GO" id="GO:0016020">
    <property type="term" value="C:membrane"/>
    <property type="evidence" value="ECO:0007669"/>
    <property type="project" value="UniProtKB-SubCell"/>
</dbReference>
<dbReference type="Pfam" id="PF00041">
    <property type="entry name" value="fn3"/>
    <property type="match status" value="1"/>
</dbReference>
<comment type="caution">
    <text evidence="8">The sequence shown here is derived from an EMBL/GenBank/DDBJ whole genome shotgun (WGS) entry which is preliminary data.</text>
</comment>
<evidence type="ECO:0000259" key="7">
    <source>
        <dbReference type="PROSITE" id="PS50853"/>
    </source>
</evidence>
<dbReference type="InterPro" id="IPR003961">
    <property type="entry name" value="FN3_dom"/>
</dbReference>
<evidence type="ECO:0000256" key="1">
    <source>
        <dbReference type="ARBA" id="ARBA00004167"/>
    </source>
</evidence>
<evidence type="ECO:0000259" key="6">
    <source>
        <dbReference type="PROSITE" id="PS50835"/>
    </source>
</evidence>